<reference evidence="2 3" key="1">
    <citation type="submission" date="2018-06" db="EMBL/GenBank/DDBJ databases">
        <title>Genomic Encyclopedia of Archaeal and Bacterial Type Strains, Phase II (KMG-II): from individual species to whole genera.</title>
        <authorList>
            <person name="Goeker M."/>
        </authorList>
    </citation>
    <scope>NUCLEOTIDE SEQUENCE [LARGE SCALE GENOMIC DNA]</scope>
    <source>
        <strain evidence="2 3">DSM 14825</strain>
    </source>
</reference>
<name>A0A327S643_9SPHI</name>
<evidence type="ECO:0000256" key="1">
    <source>
        <dbReference type="SAM" id="Phobius"/>
    </source>
</evidence>
<organism evidence="2 3">
    <name type="scientific">Pedobacter cryoconitis</name>
    <dbReference type="NCBI Taxonomy" id="188932"/>
    <lineage>
        <taxon>Bacteria</taxon>
        <taxon>Pseudomonadati</taxon>
        <taxon>Bacteroidota</taxon>
        <taxon>Sphingobacteriia</taxon>
        <taxon>Sphingobacteriales</taxon>
        <taxon>Sphingobacteriaceae</taxon>
        <taxon>Pedobacter</taxon>
    </lineage>
</organism>
<sequence>MHVLKRLVFWTSITAIVCWVIIALFGKIIPLELKIGKSGNFHQLFVFYGLQTAVMFTLTGTLKKTDNKKLLSGKIALTVVTAFAATFLAFITVFSGMCSWSTEHTLFEQKDSPGTQIVLRRKGCGSDQKSYPVYKTSKVVYITSDLFWIKDIDTSQIDKSLWKRVLIPVSERAPR</sequence>
<accession>A0A327S643</accession>
<feature type="transmembrane region" description="Helical" evidence="1">
    <location>
        <begin position="7"/>
        <end position="29"/>
    </location>
</feature>
<keyword evidence="1" id="KW-0472">Membrane</keyword>
<feature type="transmembrane region" description="Helical" evidence="1">
    <location>
        <begin position="75"/>
        <end position="97"/>
    </location>
</feature>
<evidence type="ECO:0000313" key="3">
    <source>
        <dbReference type="Proteomes" id="UP000249754"/>
    </source>
</evidence>
<evidence type="ECO:0000313" key="2">
    <source>
        <dbReference type="EMBL" id="RAJ24540.1"/>
    </source>
</evidence>
<dbReference type="Proteomes" id="UP000249754">
    <property type="component" value="Unassembled WGS sequence"/>
</dbReference>
<proteinExistence type="predicted"/>
<keyword evidence="1" id="KW-1133">Transmembrane helix</keyword>
<protein>
    <submittedName>
        <fullName evidence="2">Uncharacterized protein</fullName>
    </submittedName>
</protein>
<dbReference type="OrthoDB" id="763612at2"/>
<dbReference type="STRING" id="188932.AY601_0292"/>
<dbReference type="AlphaFoldDB" id="A0A327S643"/>
<dbReference type="EMBL" id="QLLR01000031">
    <property type="protein sequence ID" value="RAJ24540.1"/>
    <property type="molecule type" value="Genomic_DNA"/>
</dbReference>
<dbReference type="RefSeq" id="WP_111635749.1">
    <property type="nucleotide sequence ID" value="NZ_QLLR01000031.1"/>
</dbReference>
<gene>
    <name evidence="2" type="ORF">LY11_04400</name>
</gene>
<feature type="transmembrane region" description="Helical" evidence="1">
    <location>
        <begin position="41"/>
        <end position="63"/>
    </location>
</feature>
<keyword evidence="1" id="KW-0812">Transmembrane</keyword>
<comment type="caution">
    <text evidence="2">The sequence shown here is derived from an EMBL/GenBank/DDBJ whole genome shotgun (WGS) entry which is preliminary data.</text>
</comment>